<reference evidence="8 9" key="1">
    <citation type="submission" date="2024-08" db="EMBL/GenBank/DDBJ databases">
        <title>Insights into the chromosomal genome structure of Flemingia macrophylla.</title>
        <authorList>
            <person name="Ding Y."/>
            <person name="Zhao Y."/>
            <person name="Bi W."/>
            <person name="Wu M."/>
            <person name="Zhao G."/>
            <person name="Gong Y."/>
            <person name="Li W."/>
            <person name="Zhang P."/>
        </authorList>
    </citation>
    <scope>NUCLEOTIDE SEQUENCE [LARGE SCALE GENOMIC DNA]</scope>
    <source>
        <strain evidence="8">DYQJB</strain>
        <tissue evidence="8">Leaf</tissue>
    </source>
</reference>
<dbReference type="SUPFAM" id="SSF56112">
    <property type="entry name" value="Protein kinase-like (PK-like)"/>
    <property type="match status" value="1"/>
</dbReference>
<accession>A0ABD1M3T8</accession>
<dbReference type="InterPro" id="IPR008271">
    <property type="entry name" value="Ser/Thr_kinase_AS"/>
</dbReference>
<dbReference type="Pfam" id="PF00069">
    <property type="entry name" value="Pkinase"/>
    <property type="match status" value="1"/>
</dbReference>
<keyword evidence="4 5" id="KW-0067">ATP-binding</keyword>
<keyword evidence="3" id="KW-0418">Kinase</keyword>
<evidence type="ECO:0000256" key="4">
    <source>
        <dbReference type="ARBA" id="ARBA00022840"/>
    </source>
</evidence>
<dbReference type="PANTHER" id="PTHR48011">
    <property type="entry name" value="CCR4-NOT TRANSCRIPTIONAL COMPLEX SUBUNIT CAF120-RELATED"/>
    <property type="match status" value="1"/>
</dbReference>
<dbReference type="GO" id="GO:0004674">
    <property type="term" value="F:protein serine/threonine kinase activity"/>
    <property type="evidence" value="ECO:0007669"/>
    <property type="project" value="UniProtKB-KW"/>
</dbReference>
<evidence type="ECO:0000256" key="6">
    <source>
        <dbReference type="RuleBase" id="RU000304"/>
    </source>
</evidence>
<evidence type="ECO:0000256" key="3">
    <source>
        <dbReference type="ARBA" id="ARBA00022777"/>
    </source>
</evidence>
<gene>
    <name evidence="8" type="ORF">Fmac_018025</name>
</gene>
<evidence type="ECO:0000313" key="8">
    <source>
        <dbReference type="EMBL" id="KAL2330444.1"/>
    </source>
</evidence>
<dbReference type="PROSITE" id="PS50011">
    <property type="entry name" value="PROTEIN_KINASE_DOM"/>
    <property type="match status" value="1"/>
</dbReference>
<proteinExistence type="inferred from homology"/>
<feature type="binding site" evidence="5">
    <location>
        <position position="38"/>
    </location>
    <ligand>
        <name>ATP</name>
        <dbReference type="ChEBI" id="CHEBI:30616"/>
    </ligand>
</feature>
<dbReference type="EMBL" id="JBGMDY010000006">
    <property type="protein sequence ID" value="KAL2330444.1"/>
    <property type="molecule type" value="Genomic_DNA"/>
</dbReference>
<dbReference type="InterPro" id="IPR000719">
    <property type="entry name" value="Prot_kinase_dom"/>
</dbReference>
<dbReference type="Proteomes" id="UP001603857">
    <property type="component" value="Unassembled WGS sequence"/>
</dbReference>
<name>A0ABD1M3T8_9FABA</name>
<evidence type="ECO:0000256" key="5">
    <source>
        <dbReference type="PROSITE-ProRule" id="PRU10141"/>
    </source>
</evidence>
<keyword evidence="6" id="KW-0723">Serine/threonine-protein kinase</keyword>
<keyword evidence="2 5" id="KW-0547">Nucleotide-binding</keyword>
<evidence type="ECO:0000256" key="2">
    <source>
        <dbReference type="ARBA" id="ARBA00022741"/>
    </source>
</evidence>
<protein>
    <recommendedName>
        <fullName evidence="7">Protein kinase domain-containing protein</fullName>
    </recommendedName>
</protein>
<dbReference type="Gene3D" id="1.10.510.10">
    <property type="entry name" value="Transferase(Phosphotransferase) domain 1"/>
    <property type="match status" value="1"/>
</dbReference>
<dbReference type="SMART" id="SM00220">
    <property type="entry name" value="S_TKc"/>
    <property type="match status" value="1"/>
</dbReference>
<keyword evidence="1" id="KW-0808">Transferase</keyword>
<evidence type="ECO:0000313" key="9">
    <source>
        <dbReference type="Proteomes" id="UP001603857"/>
    </source>
</evidence>
<dbReference type="PROSITE" id="PS00108">
    <property type="entry name" value="PROTEIN_KINASE_ST"/>
    <property type="match status" value="1"/>
</dbReference>
<dbReference type="AlphaFoldDB" id="A0ABD1M3T8"/>
<dbReference type="PROSITE" id="PS00107">
    <property type="entry name" value="PROTEIN_KINASE_ATP"/>
    <property type="match status" value="1"/>
</dbReference>
<keyword evidence="9" id="KW-1185">Reference proteome</keyword>
<dbReference type="CDD" id="cd06606">
    <property type="entry name" value="STKc_MAPKKK"/>
    <property type="match status" value="1"/>
</dbReference>
<comment type="caution">
    <text evidence="8">The sequence shown here is derived from an EMBL/GenBank/DDBJ whole genome shotgun (WGS) entry which is preliminary data.</text>
</comment>
<evidence type="ECO:0000259" key="7">
    <source>
        <dbReference type="PROSITE" id="PS50011"/>
    </source>
</evidence>
<evidence type="ECO:0000256" key="1">
    <source>
        <dbReference type="ARBA" id="ARBA00022679"/>
    </source>
</evidence>
<comment type="similarity">
    <text evidence="6">Belongs to the protein kinase superfamily.</text>
</comment>
<feature type="domain" description="Protein kinase" evidence="7">
    <location>
        <begin position="5"/>
        <end position="271"/>
    </location>
</feature>
<dbReference type="PANTHER" id="PTHR48011:SF51">
    <property type="entry name" value="PROTEIN KINASE SUPERFAMILY PROTEIN"/>
    <property type="match status" value="1"/>
</dbReference>
<dbReference type="InterPro" id="IPR052751">
    <property type="entry name" value="Plant_MAPKKK"/>
</dbReference>
<sequence length="335" mass="37494">MFPSWRKIRVLGEGTYGSVSLAITILPKEVQGVLIAVKSSKPHGEESLQKEEGVLKLFFGCKEIIQCVGGAPTIENGRYVYNLLLEFAPFGSLGNLIRRRKSILESEVKVYARMLLKGLSLIHQSGVVHCDLKPDNVLLFPGLEYGVEYQLKIGDFGLSKTKDDKFDVGFLKMRFRGTPYYMSPESVMGQIEAPLDIWSLGCMVIEMLTGLPAWHHVPTTRDLRFKLGLLKEAPPLPSNLSSVCEDFLNKCFVKDPNQRWTANMLLNHPFLSITDNILWENEAVIASNVINTGYASGLELENDSPQMTQVDMPNSRSFCDKLSSLLPHDLLSLLE</sequence>
<dbReference type="InterPro" id="IPR017441">
    <property type="entry name" value="Protein_kinase_ATP_BS"/>
</dbReference>
<dbReference type="GO" id="GO:0005524">
    <property type="term" value="F:ATP binding"/>
    <property type="evidence" value="ECO:0007669"/>
    <property type="project" value="UniProtKB-UniRule"/>
</dbReference>
<organism evidence="8 9">
    <name type="scientific">Flemingia macrophylla</name>
    <dbReference type="NCBI Taxonomy" id="520843"/>
    <lineage>
        <taxon>Eukaryota</taxon>
        <taxon>Viridiplantae</taxon>
        <taxon>Streptophyta</taxon>
        <taxon>Embryophyta</taxon>
        <taxon>Tracheophyta</taxon>
        <taxon>Spermatophyta</taxon>
        <taxon>Magnoliopsida</taxon>
        <taxon>eudicotyledons</taxon>
        <taxon>Gunneridae</taxon>
        <taxon>Pentapetalae</taxon>
        <taxon>rosids</taxon>
        <taxon>fabids</taxon>
        <taxon>Fabales</taxon>
        <taxon>Fabaceae</taxon>
        <taxon>Papilionoideae</taxon>
        <taxon>50 kb inversion clade</taxon>
        <taxon>NPAAA clade</taxon>
        <taxon>indigoferoid/millettioid clade</taxon>
        <taxon>Phaseoleae</taxon>
        <taxon>Flemingia</taxon>
    </lineage>
</organism>
<dbReference type="InterPro" id="IPR011009">
    <property type="entry name" value="Kinase-like_dom_sf"/>
</dbReference>